<dbReference type="PANTHER" id="PTHR43584">
    <property type="entry name" value="NUCLEOTIDYL TRANSFERASE"/>
    <property type="match status" value="1"/>
</dbReference>
<evidence type="ECO:0000256" key="3">
    <source>
        <dbReference type="ARBA" id="ARBA00022842"/>
    </source>
</evidence>
<evidence type="ECO:0000256" key="2">
    <source>
        <dbReference type="ARBA" id="ARBA00022695"/>
    </source>
</evidence>
<dbReference type="GO" id="GO:0016779">
    <property type="term" value="F:nucleotidyltransferase activity"/>
    <property type="evidence" value="ECO:0007669"/>
    <property type="project" value="UniProtKB-KW"/>
</dbReference>
<evidence type="ECO:0000256" key="1">
    <source>
        <dbReference type="ARBA" id="ARBA00022679"/>
    </source>
</evidence>
<gene>
    <name evidence="5" type="ORF">C6Y53_14425</name>
</gene>
<dbReference type="KEGG" id="thas:C6Y53_14425"/>
<protein>
    <submittedName>
        <fullName evidence="5">Nucleotidyltransferase family protein</fullName>
    </submittedName>
</protein>
<keyword evidence="3" id="KW-0460">Magnesium</keyword>
<dbReference type="CDD" id="cd06422">
    <property type="entry name" value="NTP_transferase_like_1"/>
    <property type="match status" value="1"/>
</dbReference>
<dbReference type="EMBL" id="CP027665">
    <property type="protein sequence ID" value="AVO39824.1"/>
    <property type="molecule type" value="Genomic_DNA"/>
</dbReference>
<keyword evidence="6" id="KW-1185">Reference proteome</keyword>
<dbReference type="InterPro" id="IPR025877">
    <property type="entry name" value="MobA-like_NTP_Trfase"/>
</dbReference>
<evidence type="ECO:0000313" key="5">
    <source>
        <dbReference type="EMBL" id="AVO39824.1"/>
    </source>
</evidence>
<name>A0A2S0MVA2_9RHOB</name>
<keyword evidence="1 5" id="KW-0808">Transferase</keyword>
<dbReference type="Proteomes" id="UP000237655">
    <property type="component" value="Chromosome"/>
</dbReference>
<dbReference type="SUPFAM" id="SSF53448">
    <property type="entry name" value="Nucleotide-diphospho-sugar transferases"/>
    <property type="match status" value="1"/>
</dbReference>
<accession>A0A2S0MVA2</accession>
<feature type="domain" description="MobA-like NTP transferase" evidence="4">
    <location>
        <begin position="2"/>
        <end position="124"/>
    </location>
</feature>
<evidence type="ECO:0000313" key="6">
    <source>
        <dbReference type="Proteomes" id="UP000237655"/>
    </source>
</evidence>
<dbReference type="Gene3D" id="3.90.550.10">
    <property type="entry name" value="Spore Coat Polysaccharide Biosynthesis Protein SpsA, Chain A"/>
    <property type="match status" value="1"/>
</dbReference>
<dbReference type="InterPro" id="IPR050065">
    <property type="entry name" value="GlmU-like"/>
</dbReference>
<dbReference type="Pfam" id="PF12804">
    <property type="entry name" value="NTP_transf_3"/>
    <property type="match status" value="1"/>
</dbReference>
<proteinExistence type="predicted"/>
<organism evidence="5 6">
    <name type="scientific">Pukyongiella litopenaei</name>
    <dbReference type="NCBI Taxonomy" id="2605946"/>
    <lineage>
        <taxon>Bacteria</taxon>
        <taxon>Pseudomonadati</taxon>
        <taxon>Pseudomonadota</taxon>
        <taxon>Alphaproteobacteria</taxon>
        <taxon>Rhodobacterales</taxon>
        <taxon>Paracoccaceae</taxon>
        <taxon>Pukyongiella</taxon>
    </lineage>
</organism>
<keyword evidence="2" id="KW-0548">Nucleotidyltransferase</keyword>
<dbReference type="AlphaFoldDB" id="A0A2S0MVA2"/>
<dbReference type="InterPro" id="IPR029044">
    <property type="entry name" value="Nucleotide-diphossugar_trans"/>
</dbReference>
<sequence>MIFAAGFGTRMGALTRECPKPLIEVAGKPLFDHALALVRDVAPRRIVANTHYRADRMEAHLAARGVTASPEPGEILDTGGGLKAALPLLGTGPVFTLNPDVIWRGPNPLRLLREAWDPARMDALLLGVPPDRARGRRGGGDFDIDDGGRARRGSGLIYGGAQILRTEGLADIADRVFSLNLLWDRMIGAQRLYLLEYPGMWCDVGRPEGIAMAEALLEEPNV</sequence>
<reference evidence="6" key="1">
    <citation type="submission" date="2018-03" db="EMBL/GenBank/DDBJ databases">
        <title>Genomic analysis of the strain SH-1 isolated from shrimp intestine.</title>
        <authorList>
            <person name="Kim Y.-S."/>
            <person name="Kim S.-E."/>
            <person name="Kim K.-H."/>
        </authorList>
    </citation>
    <scope>NUCLEOTIDE SEQUENCE [LARGE SCALE GENOMIC DNA]</scope>
    <source>
        <strain evidence="6">SH-1</strain>
    </source>
</reference>
<evidence type="ECO:0000259" key="4">
    <source>
        <dbReference type="Pfam" id="PF12804"/>
    </source>
</evidence>
<dbReference type="PANTHER" id="PTHR43584:SF8">
    <property type="entry name" value="N-ACETYLMURAMATE ALPHA-1-PHOSPHATE URIDYLYLTRANSFERASE"/>
    <property type="match status" value="1"/>
</dbReference>